<keyword evidence="3" id="KW-1185">Reference proteome</keyword>
<feature type="compositionally biased region" description="Basic residues" evidence="1">
    <location>
        <begin position="24"/>
        <end position="33"/>
    </location>
</feature>
<evidence type="ECO:0000256" key="1">
    <source>
        <dbReference type="SAM" id="MobiDB-lite"/>
    </source>
</evidence>
<evidence type="ECO:0000313" key="2">
    <source>
        <dbReference type="EMBL" id="MED6214439.1"/>
    </source>
</evidence>
<organism evidence="2 3">
    <name type="scientific">Stylosanthes scabra</name>
    <dbReference type="NCBI Taxonomy" id="79078"/>
    <lineage>
        <taxon>Eukaryota</taxon>
        <taxon>Viridiplantae</taxon>
        <taxon>Streptophyta</taxon>
        <taxon>Embryophyta</taxon>
        <taxon>Tracheophyta</taxon>
        <taxon>Spermatophyta</taxon>
        <taxon>Magnoliopsida</taxon>
        <taxon>eudicotyledons</taxon>
        <taxon>Gunneridae</taxon>
        <taxon>Pentapetalae</taxon>
        <taxon>rosids</taxon>
        <taxon>fabids</taxon>
        <taxon>Fabales</taxon>
        <taxon>Fabaceae</taxon>
        <taxon>Papilionoideae</taxon>
        <taxon>50 kb inversion clade</taxon>
        <taxon>dalbergioids sensu lato</taxon>
        <taxon>Dalbergieae</taxon>
        <taxon>Pterocarpus clade</taxon>
        <taxon>Stylosanthes</taxon>
    </lineage>
</organism>
<comment type="caution">
    <text evidence="2">The sequence shown here is derived from an EMBL/GenBank/DDBJ whole genome shotgun (WGS) entry which is preliminary data.</text>
</comment>
<proteinExistence type="predicted"/>
<evidence type="ECO:0008006" key="4">
    <source>
        <dbReference type="Google" id="ProtNLM"/>
    </source>
</evidence>
<accession>A0ABU6YYJ9</accession>
<feature type="region of interest" description="Disordered" evidence="1">
    <location>
        <begin position="1"/>
        <end position="34"/>
    </location>
</feature>
<dbReference type="Proteomes" id="UP001341840">
    <property type="component" value="Unassembled WGS sequence"/>
</dbReference>
<protein>
    <recommendedName>
        <fullName evidence="4">Histone H4</fullName>
    </recommendedName>
</protein>
<reference evidence="2 3" key="1">
    <citation type="journal article" date="2023" name="Plants (Basel)">
        <title>Bridging the Gap: Combining Genomics and Transcriptomics Approaches to Understand Stylosanthes scabra, an Orphan Legume from the Brazilian Caatinga.</title>
        <authorList>
            <person name="Ferreira-Neto J.R.C."/>
            <person name="da Silva M.D."/>
            <person name="Binneck E."/>
            <person name="de Melo N.F."/>
            <person name="da Silva R.H."/>
            <person name="de Melo A.L.T.M."/>
            <person name="Pandolfi V."/>
            <person name="Bustamante F.O."/>
            <person name="Brasileiro-Vidal A.C."/>
            <person name="Benko-Iseppon A.M."/>
        </authorList>
    </citation>
    <scope>NUCLEOTIDE SEQUENCE [LARGE SCALE GENOMIC DNA]</scope>
    <source>
        <tissue evidence="2">Leaves</tissue>
    </source>
</reference>
<sequence>MSDKAPSPTPDQQQIRGKAIASGSRKRSIRGHSRGLSLNKALRIGETVNHVARILKRGVN</sequence>
<name>A0ABU6YYJ9_9FABA</name>
<evidence type="ECO:0000313" key="3">
    <source>
        <dbReference type="Proteomes" id="UP001341840"/>
    </source>
</evidence>
<dbReference type="EMBL" id="JASCZI010244954">
    <property type="protein sequence ID" value="MED6214439.1"/>
    <property type="molecule type" value="Genomic_DNA"/>
</dbReference>
<gene>
    <name evidence="2" type="ORF">PIB30_103149</name>
</gene>